<proteinExistence type="predicted"/>
<dbReference type="Proteomes" id="UP000234681">
    <property type="component" value="Chromosome 5"/>
</dbReference>
<feature type="non-terminal residue" evidence="2">
    <location>
        <position position="69"/>
    </location>
</feature>
<accession>A6IRY8</accession>
<dbReference type="EMBL" id="CH473968">
    <property type="protein sequence ID" value="EDL80339.1"/>
    <property type="molecule type" value="Genomic_DNA"/>
</dbReference>
<protein>
    <submittedName>
        <fullName evidence="2">RCG31501</fullName>
    </submittedName>
</protein>
<organism evidence="2 3">
    <name type="scientific">Rattus norvegicus</name>
    <name type="common">Rat</name>
    <dbReference type="NCBI Taxonomy" id="10116"/>
    <lineage>
        <taxon>Eukaryota</taxon>
        <taxon>Metazoa</taxon>
        <taxon>Chordata</taxon>
        <taxon>Craniata</taxon>
        <taxon>Vertebrata</taxon>
        <taxon>Euteleostomi</taxon>
        <taxon>Mammalia</taxon>
        <taxon>Eutheria</taxon>
        <taxon>Euarchontoglires</taxon>
        <taxon>Glires</taxon>
        <taxon>Rodentia</taxon>
        <taxon>Myomorpha</taxon>
        <taxon>Muroidea</taxon>
        <taxon>Muridae</taxon>
        <taxon>Murinae</taxon>
        <taxon>Rattus</taxon>
    </lineage>
</organism>
<dbReference type="AlphaFoldDB" id="A6IRY8"/>
<evidence type="ECO:0000313" key="3">
    <source>
        <dbReference type="Proteomes" id="UP000234681"/>
    </source>
</evidence>
<gene>
    <name evidence="2" type="ORF">rCG_31501</name>
</gene>
<reference evidence="3" key="1">
    <citation type="submission" date="2005-09" db="EMBL/GenBank/DDBJ databases">
        <authorList>
            <person name="Mural R.J."/>
            <person name="Li P.W."/>
            <person name="Adams M.D."/>
            <person name="Amanatides P.G."/>
            <person name="Baden-Tillson H."/>
            <person name="Barnstead M."/>
            <person name="Chin S.H."/>
            <person name="Dew I."/>
            <person name="Evans C.A."/>
            <person name="Ferriera S."/>
            <person name="Flanigan M."/>
            <person name="Fosler C."/>
            <person name="Glodek A."/>
            <person name="Gu Z."/>
            <person name="Holt R.A."/>
            <person name="Jennings D."/>
            <person name="Kraft C.L."/>
            <person name="Lu F."/>
            <person name="Nguyen T."/>
            <person name="Nusskern D.R."/>
            <person name="Pfannkoch C.M."/>
            <person name="Sitter C."/>
            <person name="Sutton G.G."/>
            <person name="Venter J.C."/>
            <person name="Wang Z."/>
            <person name="Woodage T."/>
            <person name="Zheng X.H."/>
            <person name="Zhong F."/>
        </authorList>
    </citation>
    <scope>NUCLEOTIDE SEQUENCE [LARGE SCALE GENOMIC DNA]</scope>
    <source>
        <strain>BN</strain>
        <strain evidence="3">Sprague-Dawley</strain>
    </source>
</reference>
<evidence type="ECO:0000256" key="1">
    <source>
        <dbReference type="SAM" id="MobiDB-lite"/>
    </source>
</evidence>
<name>A6IRY8_RAT</name>
<feature type="compositionally biased region" description="Low complexity" evidence="1">
    <location>
        <begin position="24"/>
        <end position="44"/>
    </location>
</feature>
<evidence type="ECO:0000313" key="2">
    <source>
        <dbReference type="EMBL" id="EDL80339.1"/>
    </source>
</evidence>
<sequence>MSSEVILIYVVSSRAAWAPWDPVTNNNNSSSSSSNSKNNNSTSTGAIFNSISRDKPKGGGVQRPGVRWK</sequence>
<feature type="region of interest" description="Disordered" evidence="1">
    <location>
        <begin position="19"/>
        <end position="69"/>
    </location>
</feature>